<reference evidence="2 3" key="1">
    <citation type="submission" date="2021-01" db="EMBL/GenBank/DDBJ databases">
        <title>Diatom-associated Roseobacters Show Island Model of Population Structure.</title>
        <authorList>
            <person name="Qu L."/>
            <person name="Feng X."/>
            <person name="Chen Y."/>
            <person name="Li L."/>
            <person name="Wang X."/>
            <person name="Hu Z."/>
            <person name="Wang H."/>
            <person name="Luo H."/>
        </authorList>
    </citation>
    <scope>NUCLEOTIDE SEQUENCE [LARGE SCALE GENOMIC DNA]</scope>
    <source>
        <strain evidence="2 3">TR60-84</strain>
    </source>
</reference>
<name>A0AAE2VXZ6_9RHOB</name>
<dbReference type="Pfam" id="PF10135">
    <property type="entry name" value="Rod-binding"/>
    <property type="match status" value="1"/>
</dbReference>
<dbReference type="InterPro" id="IPR019301">
    <property type="entry name" value="Flagellar_prot_FlgJ_N"/>
</dbReference>
<evidence type="ECO:0000259" key="1">
    <source>
        <dbReference type="Pfam" id="PF10135"/>
    </source>
</evidence>
<protein>
    <submittedName>
        <fullName evidence="2">Rod-binding protein</fullName>
    </submittedName>
</protein>
<evidence type="ECO:0000313" key="3">
    <source>
        <dbReference type="Proteomes" id="UP000732193"/>
    </source>
</evidence>
<evidence type="ECO:0000313" key="2">
    <source>
        <dbReference type="EMBL" id="MBM1713588.1"/>
    </source>
</evidence>
<gene>
    <name evidence="2" type="ORF">JQV55_08445</name>
</gene>
<dbReference type="RefSeq" id="WP_203241960.1">
    <property type="nucleotide sequence ID" value="NZ_JAFBRH010000002.1"/>
</dbReference>
<accession>A0AAE2VXZ6</accession>
<dbReference type="EMBL" id="JAFBRM010000002">
    <property type="protein sequence ID" value="MBM1713588.1"/>
    <property type="molecule type" value="Genomic_DNA"/>
</dbReference>
<dbReference type="AlphaFoldDB" id="A0AAE2VXZ6"/>
<feature type="domain" description="Flagellar protein FlgJ N-terminal" evidence="1">
    <location>
        <begin position="45"/>
        <end position="87"/>
    </location>
</feature>
<comment type="caution">
    <text evidence="2">The sequence shown here is derived from an EMBL/GenBank/DDBJ whole genome shotgun (WGS) entry which is preliminary data.</text>
</comment>
<dbReference type="Proteomes" id="UP000732193">
    <property type="component" value="Unassembled WGS sequence"/>
</dbReference>
<proteinExistence type="predicted"/>
<sequence>MSDLTSLLAQGPQPTLTKAAIEQARSTETAKDFEAVFLTQFVDEMMKTAGETAFGGKDQAEMWRSFMSEAVAKHLVEQGGLGLAGSVEQMMEAYTSAAKPQTPVERSGT</sequence>
<keyword evidence="3" id="KW-1185">Reference proteome</keyword>
<organism evidence="2 3">
    <name type="scientific">Sulfitobacter geojensis</name>
    <dbReference type="NCBI Taxonomy" id="1342299"/>
    <lineage>
        <taxon>Bacteria</taxon>
        <taxon>Pseudomonadati</taxon>
        <taxon>Pseudomonadota</taxon>
        <taxon>Alphaproteobacteria</taxon>
        <taxon>Rhodobacterales</taxon>
        <taxon>Roseobacteraceae</taxon>
        <taxon>Sulfitobacter</taxon>
    </lineage>
</organism>